<protein>
    <submittedName>
        <fullName evidence="1">Uncharacterized protein</fullName>
    </submittedName>
</protein>
<proteinExistence type="predicted"/>
<accession>A0A6A6QHS0</accession>
<gene>
    <name evidence="1" type="ORF">BU16DRAFT_565284</name>
</gene>
<organism evidence="1 2">
    <name type="scientific">Lophium mytilinum</name>
    <dbReference type="NCBI Taxonomy" id="390894"/>
    <lineage>
        <taxon>Eukaryota</taxon>
        <taxon>Fungi</taxon>
        <taxon>Dikarya</taxon>
        <taxon>Ascomycota</taxon>
        <taxon>Pezizomycotina</taxon>
        <taxon>Dothideomycetes</taxon>
        <taxon>Pleosporomycetidae</taxon>
        <taxon>Mytilinidiales</taxon>
        <taxon>Mytilinidiaceae</taxon>
        <taxon>Lophium</taxon>
    </lineage>
</organism>
<evidence type="ECO:0000313" key="2">
    <source>
        <dbReference type="Proteomes" id="UP000799750"/>
    </source>
</evidence>
<reference evidence="1" key="1">
    <citation type="journal article" date="2020" name="Stud. Mycol.">
        <title>101 Dothideomycetes genomes: a test case for predicting lifestyles and emergence of pathogens.</title>
        <authorList>
            <person name="Haridas S."/>
            <person name="Albert R."/>
            <person name="Binder M."/>
            <person name="Bloem J."/>
            <person name="Labutti K."/>
            <person name="Salamov A."/>
            <person name="Andreopoulos B."/>
            <person name="Baker S."/>
            <person name="Barry K."/>
            <person name="Bills G."/>
            <person name="Bluhm B."/>
            <person name="Cannon C."/>
            <person name="Castanera R."/>
            <person name="Culley D."/>
            <person name="Daum C."/>
            <person name="Ezra D."/>
            <person name="Gonzalez J."/>
            <person name="Henrissat B."/>
            <person name="Kuo A."/>
            <person name="Liang C."/>
            <person name="Lipzen A."/>
            <person name="Lutzoni F."/>
            <person name="Magnuson J."/>
            <person name="Mondo S."/>
            <person name="Nolan M."/>
            <person name="Ohm R."/>
            <person name="Pangilinan J."/>
            <person name="Park H.-J."/>
            <person name="Ramirez L."/>
            <person name="Alfaro M."/>
            <person name="Sun H."/>
            <person name="Tritt A."/>
            <person name="Yoshinaga Y."/>
            <person name="Zwiers L.-H."/>
            <person name="Turgeon B."/>
            <person name="Goodwin S."/>
            <person name="Spatafora J."/>
            <person name="Crous P."/>
            <person name="Grigoriev I."/>
        </authorList>
    </citation>
    <scope>NUCLEOTIDE SEQUENCE</scope>
    <source>
        <strain evidence="1">CBS 269.34</strain>
    </source>
</reference>
<keyword evidence="2" id="KW-1185">Reference proteome</keyword>
<dbReference type="OrthoDB" id="3231000at2759"/>
<dbReference type="EMBL" id="MU004195">
    <property type="protein sequence ID" value="KAF2491584.1"/>
    <property type="molecule type" value="Genomic_DNA"/>
</dbReference>
<evidence type="ECO:0000313" key="1">
    <source>
        <dbReference type="EMBL" id="KAF2491584.1"/>
    </source>
</evidence>
<name>A0A6A6QHS0_9PEZI</name>
<dbReference type="Proteomes" id="UP000799750">
    <property type="component" value="Unassembled WGS sequence"/>
</dbReference>
<sequence>MAYSYVDYVNDQKDRNPCLHRLADFLADANERQVHPAIIFCIDYSQDEAQSPQSWQISPKDGETHAKAAQNLGAQGFEKASSAVPEESLRESKLREVTTISPDCQGRLILVENIDRLTLIHLSTQYDIAPLFFATYLDSTFSKIEDHSPPP</sequence>
<dbReference type="AlphaFoldDB" id="A0A6A6QHS0"/>